<accession>A0A2M6UT78</accession>
<dbReference type="SUPFAM" id="SSF82649">
    <property type="entry name" value="SufE/NifU"/>
    <property type="match status" value="1"/>
</dbReference>
<dbReference type="Pfam" id="PF01592">
    <property type="entry name" value="NifU_N"/>
    <property type="match status" value="1"/>
</dbReference>
<dbReference type="Proteomes" id="UP000230791">
    <property type="component" value="Unassembled WGS sequence"/>
</dbReference>
<proteinExistence type="predicted"/>
<gene>
    <name evidence="2" type="ORF">CEV08_06300</name>
</gene>
<reference evidence="2 3" key="1">
    <citation type="submission" date="2017-06" db="EMBL/GenBank/DDBJ databases">
        <title>Draft genome of Bartonella tribocorum C635.</title>
        <authorList>
            <person name="Hadjadj L."/>
            <person name="Jiyipong T."/>
            <person name="Diene S.M."/>
            <person name="Morand S."/>
            <person name="Rolain J.-M."/>
        </authorList>
    </citation>
    <scope>NUCLEOTIDE SEQUENCE [LARGE SCALE GENOMIC DNA]</scope>
    <source>
        <strain evidence="2 3">C635</strain>
    </source>
</reference>
<dbReference type="GO" id="GO:0005506">
    <property type="term" value="F:iron ion binding"/>
    <property type="evidence" value="ECO:0007669"/>
    <property type="project" value="InterPro"/>
</dbReference>
<dbReference type="InterPro" id="IPR002871">
    <property type="entry name" value="NIF_FeS_clus_asmbl_NifU_N"/>
</dbReference>
<name>A0A2M6UT78_9HYPH</name>
<evidence type="ECO:0000259" key="1">
    <source>
        <dbReference type="Pfam" id="PF01592"/>
    </source>
</evidence>
<dbReference type="EMBL" id="NJPP01000021">
    <property type="protein sequence ID" value="PIT69403.1"/>
    <property type="molecule type" value="Genomic_DNA"/>
</dbReference>
<dbReference type="OrthoDB" id="7857113at2"/>
<comment type="caution">
    <text evidence="2">The sequence shown here is derived from an EMBL/GenBank/DDBJ whole genome shotgun (WGS) entry which is preliminary data.</text>
</comment>
<protein>
    <submittedName>
        <fullName evidence="2">Iron-sulfur cluster assembly scaffold protein</fullName>
    </submittedName>
</protein>
<dbReference type="Gene3D" id="3.90.1010.10">
    <property type="match status" value="1"/>
</dbReference>
<organism evidence="2 3">
    <name type="scientific">Bartonella tribocorum</name>
    <dbReference type="NCBI Taxonomy" id="85701"/>
    <lineage>
        <taxon>Bacteria</taxon>
        <taxon>Pseudomonadati</taxon>
        <taxon>Pseudomonadota</taxon>
        <taxon>Alphaproteobacteria</taxon>
        <taxon>Hyphomicrobiales</taxon>
        <taxon>Bartonellaceae</taxon>
        <taxon>Bartonella</taxon>
    </lineage>
</organism>
<dbReference type="AlphaFoldDB" id="A0A2M6UT78"/>
<dbReference type="CDD" id="cd06664">
    <property type="entry name" value="IscU_like"/>
    <property type="match status" value="1"/>
</dbReference>
<dbReference type="RefSeq" id="WP_100130846.1">
    <property type="nucleotide sequence ID" value="NZ_CADDYJ010000018.1"/>
</dbReference>
<dbReference type="GO" id="GO:0051536">
    <property type="term" value="F:iron-sulfur cluster binding"/>
    <property type="evidence" value="ECO:0007669"/>
    <property type="project" value="InterPro"/>
</dbReference>
<feature type="domain" description="NIF system FeS cluster assembly NifU N-terminal" evidence="1">
    <location>
        <begin position="6"/>
        <end position="101"/>
    </location>
</feature>
<evidence type="ECO:0000313" key="2">
    <source>
        <dbReference type="EMBL" id="PIT69403.1"/>
    </source>
</evidence>
<dbReference type="GO" id="GO:0016226">
    <property type="term" value="P:iron-sulfur cluster assembly"/>
    <property type="evidence" value="ECO:0007669"/>
    <property type="project" value="InterPro"/>
</dbReference>
<sequence length="153" mass="17009">MSDNIYSDKILEYAAHIDKIGRLNNPDATSKKHAHPCGSTITVDLKVKDHIVTDFSHEIHACVVGQASASLLASHIIGQTTQDLKILREVIYQMLTQNGPSPQAPFEAFSCLQPIKDYKVHHAATLLPFDATIDCIQQIEEDKCSNHSFDKKK</sequence>
<evidence type="ECO:0000313" key="3">
    <source>
        <dbReference type="Proteomes" id="UP000230791"/>
    </source>
</evidence>